<dbReference type="PANTHER" id="PTHR33908">
    <property type="entry name" value="MANNOSYLTRANSFERASE YKCB-RELATED"/>
    <property type="match status" value="1"/>
</dbReference>
<comment type="caution">
    <text evidence="9">The sequence shown here is derived from an EMBL/GenBank/DDBJ whole genome shotgun (WGS) entry which is preliminary data.</text>
</comment>
<dbReference type="GO" id="GO:0009103">
    <property type="term" value="P:lipopolysaccharide biosynthetic process"/>
    <property type="evidence" value="ECO:0007669"/>
    <property type="project" value="UniProtKB-ARBA"/>
</dbReference>
<accession>A0A7W9WBR7</accession>
<organism evidence="9 10">
    <name type="scientific">Hymenobacter luteus</name>
    <dbReference type="NCBI Taxonomy" id="1411122"/>
    <lineage>
        <taxon>Bacteria</taxon>
        <taxon>Pseudomonadati</taxon>
        <taxon>Bacteroidota</taxon>
        <taxon>Cytophagia</taxon>
        <taxon>Cytophagales</taxon>
        <taxon>Hymenobacteraceae</taxon>
        <taxon>Hymenobacter</taxon>
    </lineage>
</organism>
<gene>
    <name evidence="9" type="ORF">HNQ93_002980</name>
</gene>
<dbReference type="GO" id="GO:0005886">
    <property type="term" value="C:plasma membrane"/>
    <property type="evidence" value="ECO:0007669"/>
    <property type="project" value="UniProtKB-SubCell"/>
</dbReference>
<evidence type="ECO:0000256" key="7">
    <source>
        <dbReference type="ARBA" id="ARBA00023136"/>
    </source>
</evidence>
<feature type="transmembrane region" description="Helical" evidence="8">
    <location>
        <begin position="143"/>
        <end position="161"/>
    </location>
</feature>
<keyword evidence="4" id="KW-0808">Transferase</keyword>
<dbReference type="InterPro" id="IPR050297">
    <property type="entry name" value="LipidA_mod_glycosyltrf_83"/>
</dbReference>
<comment type="subcellular location">
    <subcellularLocation>
        <location evidence="1">Cell membrane</location>
        <topology evidence="1">Multi-pass membrane protein</topology>
    </subcellularLocation>
</comment>
<dbReference type="RefSeq" id="WP_183405160.1">
    <property type="nucleotide sequence ID" value="NZ_JACHGG010000004.1"/>
</dbReference>
<dbReference type="PANTHER" id="PTHR33908:SF11">
    <property type="entry name" value="MEMBRANE PROTEIN"/>
    <property type="match status" value="1"/>
</dbReference>
<protein>
    <recommendedName>
        <fullName evidence="11">Glycosyltransferase RgtA/B/C/D-like domain-containing protein</fullName>
    </recommendedName>
</protein>
<feature type="transmembrane region" description="Helical" evidence="8">
    <location>
        <begin position="213"/>
        <end position="235"/>
    </location>
</feature>
<dbReference type="GO" id="GO:0016763">
    <property type="term" value="F:pentosyltransferase activity"/>
    <property type="evidence" value="ECO:0007669"/>
    <property type="project" value="TreeGrafter"/>
</dbReference>
<dbReference type="Proteomes" id="UP000532746">
    <property type="component" value="Unassembled WGS sequence"/>
</dbReference>
<feature type="transmembrane region" description="Helical" evidence="8">
    <location>
        <begin position="278"/>
        <end position="304"/>
    </location>
</feature>
<evidence type="ECO:0000256" key="2">
    <source>
        <dbReference type="ARBA" id="ARBA00022475"/>
    </source>
</evidence>
<feature type="transmembrane region" description="Helical" evidence="8">
    <location>
        <begin position="346"/>
        <end position="366"/>
    </location>
</feature>
<evidence type="ECO:0000256" key="1">
    <source>
        <dbReference type="ARBA" id="ARBA00004651"/>
    </source>
</evidence>
<evidence type="ECO:0000256" key="4">
    <source>
        <dbReference type="ARBA" id="ARBA00022679"/>
    </source>
</evidence>
<proteinExistence type="predicted"/>
<evidence type="ECO:0000256" key="5">
    <source>
        <dbReference type="ARBA" id="ARBA00022692"/>
    </source>
</evidence>
<sequence length="517" mass="58400">MCIILLGLLLYQDYGVSWDESIDRTNGIVNAKYITGLLAPEWAGRQAIFSSVPEFAGYEERDHGVIFHLPLAFMEVAWPGLDSRTYYLVRHFCIFLTFVLALWSVYHIARIRFSSWQFGLLASTLLLISPRIFADAFSNGKDLVFLSFFTFGIYTLVRLLARPTLGRAVLHGLATAIATDIRILGCLLGALTVGMFVLELVAAPATAAQRKTLLRAFLLYCVASAAFTVAGWPYLWEAPLDNFLLAFEKMKRFRWDGYLLYLGEKVHSLALPWHYAPVWIIITTPVAYVVASLVGLGASGYALLRHPFSFLKTPQGRLDVLLLLWLLVPLLMVIVLHSVIYDGWRHLYFIYPAIILLAARGIHVTWQASRGRAFLKRLALGAAVLAGAEAGYTAVRMVSSHPNQQVYYSFLSDPEASQLFEGDYWGLSYRQGLEWILANSTSSRIAIDAPFRIVLENNLAVLRPEDRARFTIDPNSQERYFLTAYRTHPEPYPDSVGREVHTVKVNGIRILSVFYRW</sequence>
<evidence type="ECO:0008006" key="11">
    <source>
        <dbReference type="Google" id="ProtNLM"/>
    </source>
</evidence>
<feature type="transmembrane region" description="Helical" evidence="8">
    <location>
        <begin position="316"/>
        <end position="340"/>
    </location>
</feature>
<keyword evidence="10" id="KW-1185">Reference proteome</keyword>
<evidence type="ECO:0000256" key="6">
    <source>
        <dbReference type="ARBA" id="ARBA00022989"/>
    </source>
</evidence>
<feature type="transmembrane region" description="Helical" evidence="8">
    <location>
        <begin position="88"/>
        <end position="109"/>
    </location>
</feature>
<name>A0A7W9WBR7_9BACT</name>
<keyword evidence="6 8" id="KW-1133">Transmembrane helix</keyword>
<reference evidence="9 10" key="1">
    <citation type="submission" date="2020-08" db="EMBL/GenBank/DDBJ databases">
        <title>Genomic Encyclopedia of Type Strains, Phase IV (KMG-IV): sequencing the most valuable type-strain genomes for metagenomic binning, comparative biology and taxonomic classification.</title>
        <authorList>
            <person name="Goeker M."/>
        </authorList>
    </citation>
    <scope>NUCLEOTIDE SEQUENCE [LARGE SCALE GENOMIC DNA]</scope>
    <source>
        <strain evidence="9 10">DSM 26718</strain>
    </source>
</reference>
<keyword evidence="7 8" id="KW-0472">Membrane</keyword>
<keyword evidence="5 8" id="KW-0812">Transmembrane</keyword>
<keyword evidence="2" id="KW-1003">Cell membrane</keyword>
<evidence type="ECO:0000256" key="3">
    <source>
        <dbReference type="ARBA" id="ARBA00022676"/>
    </source>
</evidence>
<dbReference type="EMBL" id="JACHGG010000004">
    <property type="protein sequence ID" value="MBB6060114.1"/>
    <property type="molecule type" value="Genomic_DNA"/>
</dbReference>
<evidence type="ECO:0000256" key="8">
    <source>
        <dbReference type="SAM" id="Phobius"/>
    </source>
</evidence>
<evidence type="ECO:0000313" key="10">
    <source>
        <dbReference type="Proteomes" id="UP000532746"/>
    </source>
</evidence>
<evidence type="ECO:0000313" key="9">
    <source>
        <dbReference type="EMBL" id="MBB6060114.1"/>
    </source>
</evidence>
<dbReference type="AlphaFoldDB" id="A0A7W9WBR7"/>
<feature type="transmembrane region" description="Helical" evidence="8">
    <location>
        <begin position="181"/>
        <end position="201"/>
    </location>
</feature>
<keyword evidence="3" id="KW-0328">Glycosyltransferase</keyword>